<name>A0A0G1UAM9_9BACT</name>
<reference evidence="1 2" key="1">
    <citation type="journal article" date="2015" name="Nature">
        <title>rRNA introns, odd ribosomes, and small enigmatic genomes across a large radiation of phyla.</title>
        <authorList>
            <person name="Brown C.T."/>
            <person name="Hug L.A."/>
            <person name="Thomas B.C."/>
            <person name="Sharon I."/>
            <person name="Castelle C.J."/>
            <person name="Singh A."/>
            <person name="Wilkins M.J."/>
            <person name="Williams K.H."/>
            <person name="Banfield J.F."/>
        </authorList>
    </citation>
    <scope>NUCLEOTIDE SEQUENCE [LARGE SCALE GENOMIC DNA]</scope>
</reference>
<dbReference type="EMBL" id="LCPF01000003">
    <property type="protein sequence ID" value="KKU91179.1"/>
    <property type="molecule type" value="Genomic_DNA"/>
</dbReference>
<protein>
    <submittedName>
        <fullName evidence="1">Uncharacterized protein</fullName>
    </submittedName>
</protein>
<evidence type="ECO:0000313" key="1">
    <source>
        <dbReference type="EMBL" id="KKU91179.1"/>
    </source>
</evidence>
<accession>A0A0G1UAM9</accession>
<sequence>MNLISNLFKNKREHSLVIEEIGNHFEVTYARIDAAGKEIFIRKRKKTKNLNRLKKPFFLLDKLVLALGSSRATTIESSVYLRRSKPNEIINEAELDHMIFRGLWEFLNHYRSWAAKKMSVADIDLVLANIEIKDVGLGTHRVFNPLGFKGPDFFLRLRGTFVPRAMLETINRFQSWTKYLAVVEDAGIVSATIPEPVDLAVHSDNAKTVVFSLAEAERLYLKEIPWGLMNIITAVSRIFGSDEETARLILNQYLEGRVSKRFDRLIRGAVNKEFKALLGHLASIYNKAKRKSRPNIHFNFRFTIKPPLLLFGGSKMKLMNFVKWLELQGYSIETGHGDAFNQKTQQNTLALLMHVYQYPHYDFLNQMLRRRAKWLIANP</sequence>
<dbReference type="Proteomes" id="UP000034956">
    <property type="component" value="Unassembled WGS sequence"/>
</dbReference>
<dbReference type="AlphaFoldDB" id="A0A0G1UAM9"/>
<organism evidence="1 2">
    <name type="scientific">Candidatus Jorgensenbacteria bacterium GW2011_GWA1_48_11</name>
    <dbReference type="NCBI Taxonomy" id="1618660"/>
    <lineage>
        <taxon>Bacteria</taxon>
        <taxon>Candidatus Joergenseniibacteriota</taxon>
    </lineage>
</organism>
<proteinExistence type="predicted"/>
<evidence type="ECO:0000313" key="2">
    <source>
        <dbReference type="Proteomes" id="UP000034956"/>
    </source>
</evidence>
<gene>
    <name evidence="1" type="ORF">UY23_C0003G0017</name>
</gene>
<comment type="caution">
    <text evidence="1">The sequence shown here is derived from an EMBL/GenBank/DDBJ whole genome shotgun (WGS) entry which is preliminary data.</text>
</comment>